<evidence type="ECO:0000256" key="3">
    <source>
        <dbReference type="ARBA" id="ARBA00006636"/>
    </source>
</evidence>
<dbReference type="Proteomes" id="UP000307749">
    <property type="component" value="Unassembled WGS sequence"/>
</dbReference>
<keyword evidence="5 10" id="KW-0378">Hydrolase</keyword>
<evidence type="ECO:0000313" key="13">
    <source>
        <dbReference type="EMBL" id="THD10914.1"/>
    </source>
</evidence>
<dbReference type="OrthoDB" id="5290098at2"/>
<feature type="domain" description="PNPLA" evidence="12">
    <location>
        <begin position="312"/>
        <end position="472"/>
    </location>
</feature>
<feature type="active site" description="Nucleophile" evidence="10">
    <location>
        <position position="345"/>
    </location>
</feature>
<dbReference type="Gene3D" id="3.40.1090.10">
    <property type="entry name" value="Cytosolic phospholipase A2 catalytic domain"/>
    <property type="match status" value="2"/>
</dbReference>
<dbReference type="InterPro" id="IPR002641">
    <property type="entry name" value="PNPLA_dom"/>
</dbReference>
<dbReference type="GO" id="GO:0005737">
    <property type="term" value="C:cytoplasm"/>
    <property type="evidence" value="ECO:0007669"/>
    <property type="project" value="UniProtKB-SubCell"/>
</dbReference>
<dbReference type="CDD" id="cd07205">
    <property type="entry name" value="Pat_PNPLA6_PNPLA7_NTE1_like"/>
    <property type="match status" value="1"/>
</dbReference>
<dbReference type="Gene3D" id="2.60.120.10">
    <property type="entry name" value="Jelly Rolls"/>
    <property type="match status" value="1"/>
</dbReference>
<feature type="short sequence motif" description="DGA/G" evidence="10">
    <location>
        <begin position="459"/>
        <end position="461"/>
    </location>
</feature>
<dbReference type="InterPro" id="IPR056556">
    <property type="entry name" value="NTE1_P-loop_dom"/>
</dbReference>
<dbReference type="EMBL" id="MWQO01000019">
    <property type="protein sequence ID" value="THD10914.1"/>
    <property type="molecule type" value="Genomic_DNA"/>
</dbReference>
<comment type="similarity">
    <text evidence="3">Belongs to the NTE family.</text>
</comment>
<dbReference type="STRING" id="993689.GCA_002077135_01257"/>
<dbReference type="PANTHER" id="PTHR14226:SF29">
    <property type="entry name" value="NEUROPATHY TARGET ESTERASE SWS"/>
    <property type="match status" value="1"/>
</dbReference>
<reference evidence="13 14" key="1">
    <citation type="submission" date="2017-02" db="EMBL/GenBank/DDBJ databases">
        <title>Whole genome sequencing of Metallibacterium scheffleri DSM 24874 (T).</title>
        <authorList>
            <person name="Kumar S."/>
            <person name="Patil P."/>
            <person name="Patil P.B."/>
        </authorList>
    </citation>
    <scope>NUCLEOTIDE SEQUENCE [LARGE SCALE GENOMIC DNA]</scope>
    <source>
        <strain evidence="13 14">DSM 24874</strain>
    </source>
</reference>
<dbReference type="SUPFAM" id="SSF52151">
    <property type="entry name" value="FabD/lysophospholipase-like"/>
    <property type="match status" value="1"/>
</dbReference>
<keyword evidence="8 10" id="KW-0443">Lipid metabolism</keyword>
<evidence type="ECO:0000259" key="12">
    <source>
        <dbReference type="PROSITE" id="PS51635"/>
    </source>
</evidence>
<dbReference type="InterPro" id="IPR050301">
    <property type="entry name" value="NTE"/>
</dbReference>
<evidence type="ECO:0000256" key="1">
    <source>
        <dbReference type="ARBA" id="ARBA00004370"/>
    </source>
</evidence>
<evidence type="ECO:0000256" key="5">
    <source>
        <dbReference type="ARBA" id="ARBA00022801"/>
    </source>
</evidence>
<dbReference type="Pfam" id="PF24179">
    <property type="entry name" value="NTE_Ploop"/>
    <property type="match status" value="1"/>
</dbReference>
<keyword evidence="9" id="KW-0472">Membrane</keyword>
<dbReference type="InterPro" id="IPR014710">
    <property type="entry name" value="RmlC-like_jellyroll"/>
</dbReference>
<proteinExistence type="inferred from homology"/>
<evidence type="ECO:0000256" key="8">
    <source>
        <dbReference type="ARBA" id="ARBA00023098"/>
    </source>
</evidence>
<evidence type="ECO:0000256" key="10">
    <source>
        <dbReference type="PROSITE-ProRule" id="PRU01161"/>
    </source>
</evidence>
<dbReference type="RefSeq" id="WP_081126567.1">
    <property type="nucleotide sequence ID" value="NZ_LDOS01000001.1"/>
</dbReference>
<evidence type="ECO:0000256" key="4">
    <source>
        <dbReference type="ARBA" id="ARBA00022692"/>
    </source>
</evidence>
<dbReference type="GO" id="GO:0016020">
    <property type="term" value="C:membrane"/>
    <property type="evidence" value="ECO:0007669"/>
    <property type="project" value="UniProtKB-SubCell"/>
</dbReference>
<dbReference type="SUPFAM" id="SSF51206">
    <property type="entry name" value="cAMP-binding domain-like"/>
    <property type="match status" value="1"/>
</dbReference>
<dbReference type="SMART" id="SM00100">
    <property type="entry name" value="cNMP"/>
    <property type="match status" value="1"/>
</dbReference>
<name>A0A4S3KRX3_9GAMM</name>
<keyword evidence="7" id="KW-1133">Transmembrane helix</keyword>
<protein>
    <recommendedName>
        <fullName evidence="15">Cyclic nucleotide-binding protein</fullName>
    </recommendedName>
</protein>
<comment type="subcellular location">
    <subcellularLocation>
        <location evidence="2">Cytoplasm</location>
    </subcellularLocation>
    <subcellularLocation>
        <location evidence="1">Membrane</location>
    </subcellularLocation>
</comment>
<dbReference type="CDD" id="cd00038">
    <property type="entry name" value="CAP_ED"/>
    <property type="match status" value="1"/>
</dbReference>
<dbReference type="PROSITE" id="PS50042">
    <property type="entry name" value="CNMP_BINDING_3"/>
    <property type="match status" value="1"/>
</dbReference>
<dbReference type="PANTHER" id="PTHR14226">
    <property type="entry name" value="NEUROPATHY TARGET ESTERASE/SWISS CHEESE D.MELANOGASTER"/>
    <property type="match status" value="1"/>
</dbReference>
<dbReference type="InterPro" id="IPR018490">
    <property type="entry name" value="cNMP-bd_dom_sf"/>
</dbReference>
<accession>A0A4S3KRX3</accession>
<evidence type="ECO:0000259" key="11">
    <source>
        <dbReference type="PROSITE" id="PS50042"/>
    </source>
</evidence>
<keyword evidence="14" id="KW-1185">Reference proteome</keyword>
<sequence>MDLALRTVLIETLERTALFGALDPATRVALLPYLEPCSLAGGDTLFVRGASADAVYVLRSGSLGVFGMAQSDGRERLLGVIAPGETVGELGLLTDQARAYAVRALRDCTLLRLPRASFERLQDSHPKALLAASRRVLERLLANDMGDPLARSRGFALLPFDDAVDARSVAEDLARALRLHGVTLVIDAATGRNRDADWFSAREREHEFLLYVANGGDPAWRATCIRQCDQLLLAASTASAPAAWPDAGCHSGDDALHRPRHLLLLGAGGTPTHGRATRWLAQFHEAPQWHHLRGASDCARLARLLTRRAQGVVLSGGGARGFAHIGVIRALRALGRPIDSIGGTSIGAIVAAGVACEWDDAELLAQMRKAFVDGHPLRDMTVPLIALTRGARSTRLLRAAFGNRAIEDLALPYYCVSSNLSRGSADVHTRGPLWLWLRASAAIPGVLPPLLHRGMVHVDGAVMNNLPVDVMRDRDIDTVVAVDISGDDTLSAGFDAIALPRLPRLTWRWLRGHRWPSLFAILVRAAMVQSETASAQRRSLATHLLTPPHADIGLLDWRGFTRAVEAGYRYTMEYFDKSR</sequence>
<dbReference type="GO" id="GO:0004622">
    <property type="term" value="F:phosphatidylcholine lysophospholipase activity"/>
    <property type="evidence" value="ECO:0007669"/>
    <property type="project" value="UniProtKB-ARBA"/>
</dbReference>
<dbReference type="Pfam" id="PF01734">
    <property type="entry name" value="Patatin"/>
    <property type="match status" value="1"/>
</dbReference>
<evidence type="ECO:0008006" key="15">
    <source>
        <dbReference type="Google" id="ProtNLM"/>
    </source>
</evidence>
<dbReference type="InterPro" id="IPR016035">
    <property type="entry name" value="Acyl_Trfase/lysoPLipase"/>
</dbReference>
<evidence type="ECO:0000256" key="2">
    <source>
        <dbReference type="ARBA" id="ARBA00004496"/>
    </source>
</evidence>
<dbReference type="InterPro" id="IPR000595">
    <property type="entry name" value="cNMP-bd_dom"/>
</dbReference>
<organism evidence="13 14">
    <name type="scientific">Metallibacterium scheffleri</name>
    <dbReference type="NCBI Taxonomy" id="993689"/>
    <lineage>
        <taxon>Bacteria</taxon>
        <taxon>Pseudomonadati</taxon>
        <taxon>Pseudomonadota</taxon>
        <taxon>Gammaproteobacteria</taxon>
        <taxon>Lysobacterales</taxon>
        <taxon>Rhodanobacteraceae</taxon>
        <taxon>Metallibacterium</taxon>
    </lineage>
</organism>
<keyword evidence="4" id="KW-0812">Transmembrane</keyword>
<gene>
    <name evidence="13" type="ORF">B1806_06040</name>
</gene>
<dbReference type="PROSITE" id="PS51635">
    <property type="entry name" value="PNPLA"/>
    <property type="match status" value="1"/>
</dbReference>
<dbReference type="GO" id="GO:0016042">
    <property type="term" value="P:lipid catabolic process"/>
    <property type="evidence" value="ECO:0007669"/>
    <property type="project" value="UniProtKB-UniRule"/>
</dbReference>
<feature type="short sequence motif" description="GXGXXG" evidence="10">
    <location>
        <begin position="316"/>
        <end position="321"/>
    </location>
</feature>
<evidence type="ECO:0000256" key="6">
    <source>
        <dbReference type="ARBA" id="ARBA00022963"/>
    </source>
</evidence>
<comment type="caution">
    <text evidence="13">The sequence shown here is derived from an EMBL/GenBank/DDBJ whole genome shotgun (WGS) entry which is preliminary data.</text>
</comment>
<feature type="short sequence motif" description="GXSXG" evidence="10">
    <location>
        <begin position="343"/>
        <end position="347"/>
    </location>
</feature>
<evidence type="ECO:0000256" key="7">
    <source>
        <dbReference type="ARBA" id="ARBA00022989"/>
    </source>
</evidence>
<evidence type="ECO:0000256" key="9">
    <source>
        <dbReference type="ARBA" id="ARBA00023136"/>
    </source>
</evidence>
<keyword evidence="6 10" id="KW-0442">Lipid degradation</keyword>
<feature type="active site" description="Proton acceptor" evidence="10">
    <location>
        <position position="459"/>
    </location>
</feature>
<feature type="domain" description="Cyclic nucleotide-binding" evidence="11">
    <location>
        <begin position="18"/>
        <end position="121"/>
    </location>
</feature>
<dbReference type="Pfam" id="PF00027">
    <property type="entry name" value="cNMP_binding"/>
    <property type="match status" value="1"/>
</dbReference>
<dbReference type="AlphaFoldDB" id="A0A4S3KRX3"/>
<evidence type="ECO:0000313" key="14">
    <source>
        <dbReference type="Proteomes" id="UP000307749"/>
    </source>
</evidence>